<protein>
    <submittedName>
        <fullName evidence="2">Uncharacterized protein</fullName>
    </submittedName>
</protein>
<dbReference type="Proteomes" id="UP000076532">
    <property type="component" value="Unassembled WGS sequence"/>
</dbReference>
<proteinExistence type="predicted"/>
<sequence>MSRVPLKTQTPTIPHTLHPPRLRTSREAGRNFIPRPLSGASGLIWCACAYFTAPISTKGWKISSACWVW</sequence>
<dbReference type="EMBL" id="KV417731">
    <property type="protein sequence ID" value="KZP08101.1"/>
    <property type="molecule type" value="Genomic_DNA"/>
</dbReference>
<reference evidence="2 3" key="1">
    <citation type="journal article" date="2016" name="Mol. Biol. Evol.">
        <title>Comparative Genomics of Early-Diverging Mushroom-Forming Fungi Provides Insights into the Origins of Lignocellulose Decay Capabilities.</title>
        <authorList>
            <person name="Nagy L.G."/>
            <person name="Riley R."/>
            <person name="Tritt A."/>
            <person name="Adam C."/>
            <person name="Daum C."/>
            <person name="Floudas D."/>
            <person name="Sun H."/>
            <person name="Yadav J.S."/>
            <person name="Pangilinan J."/>
            <person name="Larsson K.H."/>
            <person name="Matsuura K."/>
            <person name="Barry K."/>
            <person name="Labutti K."/>
            <person name="Kuo R."/>
            <person name="Ohm R.A."/>
            <person name="Bhattacharya S.S."/>
            <person name="Shirouzu T."/>
            <person name="Yoshinaga Y."/>
            <person name="Martin F.M."/>
            <person name="Grigoriev I.V."/>
            <person name="Hibbett D.S."/>
        </authorList>
    </citation>
    <scope>NUCLEOTIDE SEQUENCE [LARGE SCALE GENOMIC DNA]</scope>
    <source>
        <strain evidence="2 3">CBS 109695</strain>
    </source>
</reference>
<evidence type="ECO:0000313" key="3">
    <source>
        <dbReference type="Proteomes" id="UP000076532"/>
    </source>
</evidence>
<organism evidence="2 3">
    <name type="scientific">Athelia psychrophila</name>
    <dbReference type="NCBI Taxonomy" id="1759441"/>
    <lineage>
        <taxon>Eukaryota</taxon>
        <taxon>Fungi</taxon>
        <taxon>Dikarya</taxon>
        <taxon>Basidiomycota</taxon>
        <taxon>Agaricomycotina</taxon>
        <taxon>Agaricomycetes</taxon>
        <taxon>Agaricomycetidae</taxon>
        <taxon>Atheliales</taxon>
        <taxon>Atheliaceae</taxon>
        <taxon>Athelia</taxon>
    </lineage>
</organism>
<dbReference type="AlphaFoldDB" id="A0A165X1D4"/>
<gene>
    <name evidence="2" type="ORF">FIBSPDRAFT_874854</name>
</gene>
<evidence type="ECO:0000256" key="1">
    <source>
        <dbReference type="SAM" id="MobiDB-lite"/>
    </source>
</evidence>
<name>A0A165X1D4_9AGAM</name>
<keyword evidence="3" id="KW-1185">Reference proteome</keyword>
<feature type="region of interest" description="Disordered" evidence="1">
    <location>
        <begin position="1"/>
        <end position="27"/>
    </location>
</feature>
<accession>A0A165X1D4</accession>
<evidence type="ECO:0000313" key="2">
    <source>
        <dbReference type="EMBL" id="KZP08101.1"/>
    </source>
</evidence>